<dbReference type="GO" id="GO:0001669">
    <property type="term" value="C:acrosomal vesicle"/>
    <property type="evidence" value="ECO:0007669"/>
    <property type="project" value="TreeGrafter"/>
</dbReference>
<evidence type="ECO:0000256" key="3">
    <source>
        <dbReference type="ARBA" id="ARBA00022490"/>
    </source>
</evidence>
<keyword evidence="3" id="KW-0963">Cytoplasm</keyword>
<evidence type="ECO:0000313" key="9">
    <source>
        <dbReference type="Proteomes" id="UP000694383"/>
    </source>
</evidence>
<keyword evidence="6" id="KW-0175">Coiled coil</keyword>
<dbReference type="InterPro" id="IPR027012">
    <property type="entry name" value="Enkurin_dom"/>
</dbReference>
<dbReference type="Pfam" id="PF13864">
    <property type="entry name" value="Enkurin"/>
    <property type="match status" value="1"/>
</dbReference>
<dbReference type="PANTHER" id="PTHR21490:SF0">
    <property type="entry name" value="ENKURIN"/>
    <property type="match status" value="1"/>
</dbReference>
<dbReference type="AlphaFoldDB" id="A0A8C7WVD2"/>
<evidence type="ECO:0000256" key="5">
    <source>
        <dbReference type="ARBA" id="ARBA00023273"/>
    </source>
</evidence>
<feature type="domain" description="Enkurin" evidence="7">
    <location>
        <begin position="73"/>
        <end position="165"/>
    </location>
</feature>
<evidence type="ECO:0000256" key="4">
    <source>
        <dbReference type="ARBA" id="ARBA00023212"/>
    </source>
</evidence>
<dbReference type="PROSITE" id="PS51665">
    <property type="entry name" value="ENKURIN"/>
    <property type="match status" value="1"/>
</dbReference>
<keyword evidence="4" id="KW-0206">Cytoskeleton</keyword>
<evidence type="ECO:0000313" key="8">
    <source>
        <dbReference type="Ensembl" id="ENSOSIP00000003731.1"/>
    </source>
</evidence>
<accession>A0A8C7WVD2</accession>
<dbReference type="Proteomes" id="UP000694383">
    <property type="component" value="Unplaced"/>
</dbReference>
<evidence type="ECO:0000256" key="2">
    <source>
        <dbReference type="ARBA" id="ARBA00004245"/>
    </source>
</evidence>
<reference evidence="8" key="2">
    <citation type="submission" date="2025-09" db="UniProtKB">
        <authorList>
            <consortium name="Ensembl"/>
        </authorList>
    </citation>
    <scope>IDENTIFICATION</scope>
</reference>
<evidence type="ECO:0000259" key="7">
    <source>
        <dbReference type="PROSITE" id="PS51665"/>
    </source>
</evidence>
<name>A0A8C7WVD2_9TELE</name>
<dbReference type="GeneTree" id="ENSGT01000000218682"/>
<feature type="coiled-coil region" evidence="6">
    <location>
        <begin position="78"/>
        <end position="111"/>
    </location>
</feature>
<dbReference type="Ensembl" id="ENSOSIT00000003995.1">
    <property type="protein sequence ID" value="ENSOSIP00000003731.1"/>
    <property type="gene ID" value="ENSOSIG00000002504.1"/>
</dbReference>
<organism evidence="8 9">
    <name type="scientific">Oryzias sinensis</name>
    <name type="common">Chinese medaka</name>
    <dbReference type="NCBI Taxonomy" id="183150"/>
    <lineage>
        <taxon>Eukaryota</taxon>
        <taxon>Metazoa</taxon>
        <taxon>Chordata</taxon>
        <taxon>Craniata</taxon>
        <taxon>Vertebrata</taxon>
        <taxon>Euteleostomi</taxon>
        <taxon>Actinopterygii</taxon>
        <taxon>Neopterygii</taxon>
        <taxon>Teleostei</taxon>
        <taxon>Neoteleostei</taxon>
        <taxon>Acanthomorphata</taxon>
        <taxon>Ovalentaria</taxon>
        <taxon>Atherinomorphae</taxon>
        <taxon>Beloniformes</taxon>
        <taxon>Adrianichthyidae</taxon>
        <taxon>Oryziinae</taxon>
        <taxon>Oryzias</taxon>
    </lineage>
</organism>
<sequence length="168" mass="19718">KNLLLSHSIYHFSDELTGILPLLHNASVKRGWKTLTSSESFPRSQSLGRISHLPRPKGVALQDYGEVPAYLQRRSEARWRSQEEHARLEKEREEQEAMQQLTEEERQAALQHLKKKWDALHEEYQRLPLIIETLSKKAFKKSLEDAMNQLDKDICLLEKFPIIYITKN</sequence>
<protein>
    <recommendedName>
        <fullName evidence="7">Enkurin domain-containing protein</fullName>
    </recommendedName>
</protein>
<keyword evidence="9" id="KW-1185">Reference proteome</keyword>
<dbReference type="GO" id="GO:0005879">
    <property type="term" value="C:axonemal microtubule"/>
    <property type="evidence" value="ECO:0007669"/>
    <property type="project" value="TreeGrafter"/>
</dbReference>
<dbReference type="GO" id="GO:0005516">
    <property type="term" value="F:calmodulin binding"/>
    <property type="evidence" value="ECO:0007669"/>
    <property type="project" value="TreeGrafter"/>
</dbReference>
<evidence type="ECO:0000256" key="6">
    <source>
        <dbReference type="SAM" id="Coils"/>
    </source>
</evidence>
<proteinExistence type="predicted"/>
<dbReference type="InterPro" id="IPR052102">
    <property type="entry name" value="Enkurin_domain-protein"/>
</dbReference>
<dbReference type="PANTHER" id="PTHR21490">
    <property type="entry name" value="ENKURIN-RELATED"/>
    <property type="match status" value="1"/>
</dbReference>
<keyword evidence="5" id="KW-0966">Cell projection</keyword>
<comment type="subcellular location">
    <subcellularLocation>
        <location evidence="1">Cell projection</location>
        <location evidence="1">Cilium</location>
    </subcellularLocation>
    <subcellularLocation>
        <location evidence="2">Cytoplasm</location>
        <location evidence="2">Cytoskeleton</location>
    </subcellularLocation>
</comment>
<evidence type="ECO:0000256" key="1">
    <source>
        <dbReference type="ARBA" id="ARBA00004138"/>
    </source>
</evidence>
<reference evidence="8" key="1">
    <citation type="submission" date="2025-08" db="UniProtKB">
        <authorList>
            <consortium name="Ensembl"/>
        </authorList>
    </citation>
    <scope>IDENTIFICATION</scope>
</reference>